<dbReference type="InterPro" id="IPR024523">
    <property type="entry name" value="DUF3793"/>
</dbReference>
<dbReference type="Proteomes" id="UP000653002">
    <property type="component" value="Unassembled WGS sequence"/>
</dbReference>
<dbReference type="AlphaFoldDB" id="A0A8I0LBW4"/>
<evidence type="ECO:0000313" key="1">
    <source>
        <dbReference type="EMBL" id="MBD4340722.1"/>
    </source>
</evidence>
<reference evidence="1" key="1">
    <citation type="submission" date="2020-01" db="EMBL/GenBank/DDBJ databases">
        <authorList>
            <person name="Richard D."/>
        </authorList>
    </citation>
    <scope>NUCLEOTIDE SEQUENCE</scope>
    <source>
        <strain evidence="1">JP541</strain>
    </source>
</reference>
<accession>A0A8I0LBW4</accession>
<feature type="non-terminal residue" evidence="1">
    <location>
        <position position="1"/>
    </location>
</feature>
<sequence length="79" mass="9077">TVIAEAKPASILNFSEDNKSLYSGWKKHGRDFVKEIDLEYVELREADSSIIVLVYRKDIIGKCITNEKNKEFLVKIGYP</sequence>
<comment type="caution">
    <text evidence="1">The sequence shown here is derived from an EMBL/GenBank/DDBJ whole genome shotgun (WGS) entry which is preliminary data.</text>
</comment>
<evidence type="ECO:0000313" key="2">
    <source>
        <dbReference type="Proteomes" id="UP000653002"/>
    </source>
</evidence>
<proteinExistence type="predicted"/>
<feature type="non-terminal residue" evidence="1">
    <location>
        <position position="79"/>
    </location>
</feature>
<protein>
    <submittedName>
        <fullName evidence="1">DUF3793 family protein</fullName>
    </submittedName>
</protein>
<dbReference type="EMBL" id="JAABFR010002811">
    <property type="protein sequence ID" value="MBD4340722.1"/>
    <property type="molecule type" value="Genomic_DNA"/>
</dbReference>
<name>A0A8I0LBW4_XANCI</name>
<gene>
    <name evidence="1" type="ORF">GUH15_32730</name>
</gene>
<organism evidence="1 2">
    <name type="scientific">Xanthomonas citri pv. citri</name>
    <dbReference type="NCBI Taxonomy" id="611301"/>
    <lineage>
        <taxon>Bacteria</taxon>
        <taxon>Pseudomonadati</taxon>
        <taxon>Pseudomonadota</taxon>
        <taxon>Gammaproteobacteria</taxon>
        <taxon>Lysobacterales</taxon>
        <taxon>Lysobacteraceae</taxon>
        <taxon>Xanthomonas</taxon>
    </lineage>
</organism>
<dbReference type="Pfam" id="PF12672">
    <property type="entry name" value="DUF3793"/>
    <property type="match status" value="1"/>
</dbReference>